<dbReference type="AlphaFoldDB" id="A0A975BRI5"/>
<protein>
    <submittedName>
        <fullName evidence="2">Uncharacterized protein</fullName>
    </submittedName>
</protein>
<proteinExistence type="predicted"/>
<dbReference type="EMBL" id="CP061800">
    <property type="protein sequence ID" value="QTA90107.1"/>
    <property type="molecule type" value="Genomic_DNA"/>
</dbReference>
<organism evidence="2 3">
    <name type="scientific">Desulfonema magnum</name>
    <dbReference type="NCBI Taxonomy" id="45655"/>
    <lineage>
        <taxon>Bacteria</taxon>
        <taxon>Pseudomonadati</taxon>
        <taxon>Thermodesulfobacteriota</taxon>
        <taxon>Desulfobacteria</taxon>
        <taxon>Desulfobacterales</taxon>
        <taxon>Desulfococcaceae</taxon>
        <taxon>Desulfonema</taxon>
    </lineage>
</organism>
<name>A0A975BRI5_9BACT</name>
<evidence type="ECO:0000256" key="1">
    <source>
        <dbReference type="SAM" id="Phobius"/>
    </source>
</evidence>
<evidence type="ECO:0000313" key="3">
    <source>
        <dbReference type="Proteomes" id="UP000663722"/>
    </source>
</evidence>
<keyword evidence="1" id="KW-0472">Membrane</keyword>
<gene>
    <name evidence="2" type="ORF">dnm_061680</name>
</gene>
<keyword evidence="3" id="KW-1185">Reference proteome</keyword>
<reference evidence="2" key="1">
    <citation type="journal article" date="2021" name="Microb. Physiol.">
        <title>Proteogenomic Insights into the Physiology of Marine, Sulfate-Reducing, Filamentous Desulfonema limicola and Desulfonema magnum.</title>
        <authorList>
            <person name="Schnaars V."/>
            <person name="Wohlbrand L."/>
            <person name="Scheve S."/>
            <person name="Hinrichs C."/>
            <person name="Reinhardt R."/>
            <person name="Rabus R."/>
        </authorList>
    </citation>
    <scope>NUCLEOTIDE SEQUENCE</scope>
    <source>
        <strain evidence="2">4be13</strain>
    </source>
</reference>
<dbReference type="Proteomes" id="UP000663722">
    <property type="component" value="Chromosome"/>
</dbReference>
<keyword evidence="1" id="KW-1133">Transmembrane helix</keyword>
<accession>A0A975BRI5</accession>
<evidence type="ECO:0000313" key="2">
    <source>
        <dbReference type="EMBL" id="QTA90107.1"/>
    </source>
</evidence>
<dbReference type="KEGG" id="dmm:dnm_061680"/>
<keyword evidence="1" id="KW-0812">Transmembrane</keyword>
<feature type="transmembrane region" description="Helical" evidence="1">
    <location>
        <begin position="20"/>
        <end position="41"/>
    </location>
</feature>
<sequence length="48" mass="5688">MRNLNATKTQRHKGSRRLSVFLCAFVPLWQLADYLGVSHLLHKDRFYV</sequence>